<evidence type="ECO:0000313" key="2">
    <source>
        <dbReference type="EMBL" id="GAA3723871.1"/>
    </source>
</evidence>
<comment type="caution">
    <text evidence="2">The sequence shown here is derived from an EMBL/GenBank/DDBJ whole genome shotgun (WGS) entry which is preliminary data.</text>
</comment>
<evidence type="ECO:0000313" key="3">
    <source>
        <dbReference type="Proteomes" id="UP001500908"/>
    </source>
</evidence>
<evidence type="ECO:0008006" key="4">
    <source>
        <dbReference type="Google" id="ProtNLM"/>
    </source>
</evidence>
<keyword evidence="3" id="KW-1185">Reference proteome</keyword>
<protein>
    <recommendedName>
        <fullName evidence="4">PE-PGRS family protein</fullName>
    </recommendedName>
</protein>
<feature type="region of interest" description="Disordered" evidence="1">
    <location>
        <begin position="465"/>
        <end position="487"/>
    </location>
</feature>
<evidence type="ECO:0000256" key="1">
    <source>
        <dbReference type="SAM" id="MobiDB-lite"/>
    </source>
</evidence>
<reference evidence="3" key="1">
    <citation type="journal article" date="2019" name="Int. J. Syst. Evol. Microbiol.">
        <title>The Global Catalogue of Microorganisms (GCM) 10K type strain sequencing project: providing services to taxonomists for standard genome sequencing and annotation.</title>
        <authorList>
            <consortium name="The Broad Institute Genomics Platform"/>
            <consortium name="The Broad Institute Genome Sequencing Center for Infectious Disease"/>
            <person name="Wu L."/>
            <person name="Ma J."/>
        </authorList>
    </citation>
    <scope>NUCLEOTIDE SEQUENCE [LARGE SCALE GENOMIC DNA]</scope>
    <source>
        <strain evidence="3">JCM 17137</strain>
    </source>
</reference>
<accession>A0ABP7ESD4</accession>
<dbReference type="Proteomes" id="UP001500908">
    <property type="component" value="Unassembled WGS sequence"/>
</dbReference>
<gene>
    <name evidence="2" type="ORF">GCM10022402_00630</name>
</gene>
<sequence>MPPPDDVFAEMLRVARTLLALRDPLDAEVVISELLGAWWAQNIPGLDLERLLGEELVSYATADGSPAALALLAGVASLGPSQRQRILAKKAVLGMVRQGTRRPQWAGRIGAVRPVAAYMSGSRFGDADDIVCVFRYEEGEDGDDPSEPSAGTGASTASEHAVIAVIDHNSGGVLRDAWVTTKVTELLARCRKQAEVDTMATFSELSPERARSLLESALQRSEAHLDSAATAGGAGEVTGRSSNGAGSEPLPKHHVLVRARARALADEPRSGRTPVWRRDRRSFLAARFLSSEAAADLSDSYAASRCVDHIIDYGCDVDFGRPLRVSPRKVETFLLSWLPRRVVLLPEEQEAMPHVLAAWVRWAGPRAGLPEEAMLATLDAVWESTAAFMTSYRDPTASFGLRREVIRRLLPDGDLSALPRRMFAFPLLASDLLSDDVGEFDPTTSAGRRALLKLDHFGEYDVDPQSRGRHCAASTETPAEERREASAPDIDDALDAHERLAERLWDGNPPSLWAAAQRLLDRGHTRPAVVETLLDVLEEAENDDVLAKRLDEL</sequence>
<name>A0ABP7ESD4_9ACTN</name>
<organism evidence="2 3">
    <name type="scientific">Salinactinospora qingdaonensis</name>
    <dbReference type="NCBI Taxonomy" id="702744"/>
    <lineage>
        <taxon>Bacteria</taxon>
        <taxon>Bacillati</taxon>
        <taxon>Actinomycetota</taxon>
        <taxon>Actinomycetes</taxon>
        <taxon>Streptosporangiales</taxon>
        <taxon>Nocardiopsidaceae</taxon>
        <taxon>Salinactinospora</taxon>
    </lineage>
</organism>
<dbReference type="EMBL" id="BAABDD010000001">
    <property type="protein sequence ID" value="GAA3723871.1"/>
    <property type="molecule type" value="Genomic_DNA"/>
</dbReference>
<proteinExistence type="predicted"/>
<feature type="region of interest" description="Disordered" evidence="1">
    <location>
        <begin position="224"/>
        <end position="252"/>
    </location>
</feature>